<dbReference type="EMBL" id="FNIJ01000011">
    <property type="protein sequence ID" value="SDO43211.1"/>
    <property type="molecule type" value="Genomic_DNA"/>
</dbReference>
<organism evidence="3 4">
    <name type="scientific">Pseudomonas jinjuensis</name>
    <dbReference type="NCBI Taxonomy" id="198616"/>
    <lineage>
        <taxon>Bacteria</taxon>
        <taxon>Pseudomonadati</taxon>
        <taxon>Pseudomonadota</taxon>
        <taxon>Gammaproteobacteria</taxon>
        <taxon>Pseudomonadales</taxon>
        <taxon>Pseudomonadaceae</taxon>
        <taxon>Pseudomonas</taxon>
    </lineage>
</organism>
<evidence type="ECO:0000256" key="1">
    <source>
        <dbReference type="SAM" id="MobiDB-lite"/>
    </source>
</evidence>
<evidence type="ECO:0000313" key="3">
    <source>
        <dbReference type="EMBL" id="SDO43211.1"/>
    </source>
</evidence>
<reference evidence="4" key="1">
    <citation type="submission" date="2016-10" db="EMBL/GenBank/DDBJ databases">
        <authorList>
            <person name="Varghese N."/>
            <person name="Submissions S."/>
        </authorList>
    </citation>
    <scope>NUCLEOTIDE SEQUENCE [LARGE SCALE GENOMIC DNA]</scope>
    <source>
        <strain evidence="4">JCM 21621</strain>
    </source>
</reference>
<evidence type="ECO:0000259" key="2">
    <source>
        <dbReference type="Pfam" id="PF25559"/>
    </source>
</evidence>
<dbReference type="AlphaFoldDB" id="A0A1H0JIL9"/>
<dbReference type="OrthoDB" id="6999610at2"/>
<accession>A0A1H0JIL9</accession>
<evidence type="ECO:0000313" key="4">
    <source>
        <dbReference type="Proteomes" id="UP000242957"/>
    </source>
</evidence>
<keyword evidence="4" id="KW-1185">Reference proteome</keyword>
<dbReference type="STRING" id="198616.SAMN05216193_11185"/>
<dbReference type="RefSeq" id="WP_084311099.1">
    <property type="nucleotide sequence ID" value="NZ_FNIJ01000011.1"/>
</dbReference>
<sequence length="204" mass="23496">MSDAPEYNELPEIEFQSPGRFTVRNPVADLPLPTPWEPAPHTLGQDDEAQPFSQQGPIRSHALALMQQARRSLCLYTPDMEPWLYHHSSIHEACTRFLLLHPQNRLRILTRDTARAIRDGHRLLELSHRLSSRCHIRRVNPNYPGEDCAFLLVDDLGLLHRPRPEQLDGVACYNAPGKVKRLQMQFDQAWETGLADPNLRRFVL</sequence>
<proteinExistence type="predicted"/>
<name>A0A1H0JIL9_9PSED</name>
<dbReference type="InterPro" id="IPR057691">
    <property type="entry name" value="DUF7931"/>
</dbReference>
<feature type="domain" description="DUF7931" evidence="2">
    <location>
        <begin position="57"/>
        <end position="202"/>
    </location>
</feature>
<feature type="region of interest" description="Disordered" evidence="1">
    <location>
        <begin position="24"/>
        <end position="53"/>
    </location>
</feature>
<protein>
    <recommendedName>
        <fullName evidence="2">DUF7931 domain-containing protein</fullName>
    </recommendedName>
</protein>
<dbReference type="Pfam" id="PF25559">
    <property type="entry name" value="DUF7931"/>
    <property type="match status" value="1"/>
</dbReference>
<gene>
    <name evidence="3" type="ORF">SAMN05216193_11185</name>
</gene>
<dbReference type="Proteomes" id="UP000242957">
    <property type="component" value="Unassembled WGS sequence"/>
</dbReference>